<evidence type="ECO:0000313" key="2">
    <source>
        <dbReference type="Proteomes" id="UP001153334"/>
    </source>
</evidence>
<dbReference type="EMBL" id="JAPESX010001356">
    <property type="protein sequence ID" value="KAJ8114952.1"/>
    <property type="molecule type" value="Genomic_DNA"/>
</dbReference>
<evidence type="ECO:0000313" key="1">
    <source>
        <dbReference type="EMBL" id="KAJ8114952.1"/>
    </source>
</evidence>
<sequence>MASSNTNSINTLAKSHRCTASAIPIILNLPFPLFRPPLLTLVFHPSAAVLSHKLTWGSEPGTSSRQLGGLAEATQHPATNISSYEPNMRYIKGPLDVLDAEQYDDGQYTAGAPNPKKRGRKVSQNEQAEPAEEIKRARGRPRLETGDQQDMKERRKEQIRIAQRNYRNRKEEAITDLEAKVAELKANNAEVNAKFKTLLMDYVENNAISAQIPELGRRLGEFQTVLAQRFSEGANPKSDKATSKGKSVADSNVEAEQPRLESQAAGGGPALPAAQQPQQLLGGIIVTHEPESQAIGQDLTHTMSSSLEDGSYTLVKMPNPENASFGFNLGFLDSPMPAWSLAQWESLPMLASGAFWEKTFGRRLHRRTTEKAAKLLAMDNPPYDTMHRVFGFVRNYASLENIRWRVATTLSRSANEDLNAYAQPFHQIGGSGTHFTDDAKTISFPSGAPFPNTGIGMGPFSEKTTAVGDELLDVLQRSTFPGWQGEWFDSYEVEQFLAQKSISLPQGGDGKVTSDFGVPSEGIPMHSAQQTMAGNAQYPPPVSSIDSALPIPAVADMWPPVSMGPDYMAISQAMPGNMPSLLAYHNPASLGFPDSSHFGYSSPAMNLMGSQSRNKRVWFSVEKFIDSLGSKGTCLGKGPAFRKKDIVTAFWEAVKPPPE</sequence>
<dbReference type="Proteomes" id="UP001153334">
    <property type="component" value="Unassembled WGS sequence"/>
</dbReference>
<organism evidence="1 2">
    <name type="scientific">Nemania bipapillata</name>
    <dbReference type="NCBI Taxonomy" id="110536"/>
    <lineage>
        <taxon>Eukaryota</taxon>
        <taxon>Fungi</taxon>
        <taxon>Dikarya</taxon>
        <taxon>Ascomycota</taxon>
        <taxon>Pezizomycotina</taxon>
        <taxon>Sordariomycetes</taxon>
        <taxon>Xylariomycetidae</taxon>
        <taxon>Xylariales</taxon>
        <taxon>Xylariaceae</taxon>
        <taxon>Nemania</taxon>
    </lineage>
</organism>
<comment type="caution">
    <text evidence="1">The sequence shown here is derived from an EMBL/GenBank/DDBJ whole genome shotgun (WGS) entry which is preliminary data.</text>
</comment>
<accession>A0ACC2IIG2</accession>
<name>A0ACC2IIG2_9PEZI</name>
<gene>
    <name evidence="1" type="ORF">ONZ43_g4783</name>
</gene>
<proteinExistence type="predicted"/>
<keyword evidence="2" id="KW-1185">Reference proteome</keyword>
<protein>
    <submittedName>
        <fullName evidence="1">Uncharacterized protein</fullName>
    </submittedName>
</protein>
<reference evidence="1" key="1">
    <citation type="submission" date="2022-11" db="EMBL/GenBank/DDBJ databases">
        <title>Genome Sequence of Nemania bipapillata.</title>
        <authorList>
            <person name="Buettner E."/>
        </authorList>
    </citation>
    <scope>NUCLEOTIDE SEQUENCE</scope>
    <source>
        <strain evidence="1">CP14</strain>
    </source>
</reference>